<name>A0AAN9TLA3_9HEMI</name>
<keyword evidence="1" id="KW-0472">Membrane</keyword>
<dbReference type="InterPro" id="IPR004843">
    <property type="entry name" value="Calcineurin-like_PHP"/>
</dbReference>
<dbReference type="PANTHER" id="PTHR14795:SF0">
    <property type="entry name" value="TRANSMEMBRANE PROTEIN 62"/>
    <property type="match status" value="1"/>
</dbReference>
<feature type="transmembrane region" description="Helical" evidence="1">
    <location>
        <begin position="547"/>
        <end position="564"/>
    </location>
</feature>
<dbReference type="InterPro" id="IPR056229">
    <property type="entry name" value="Ig_TMM62"/>
</dbReference>
<evidence type="ECO:0000259" key="3">
    <source>
        <dbReference type="Pfam" id="PF24384"/>
    </source>
</evidence>
<proteinExistence type="predicted"/>
<dbReference type="PANTHER" id="PTHR14795">
    <property type="entry name" value="HELICASE RELATED"/>
    <property type="match status" value="1"/>
</dbReference>
<keyword evidence="5" id="KW-1185">Reference proteome</keyword>
<feature type="transmembrane region" description="Helical" evidence="1">
    <location>
        <begin position="611"/>
        <end position="635"/>
    </location>
</feature>
<gene>
    <name evidence="4" type="ORF">V9T40_002726</name>
</gene>
<sequence>MLPSKITVIVCSFILIVCAIFFSKFIFYSQCLNPDENFPPRNSSNKHKYIGDSPDNVEWLLQISDIHISQYHDKSRITDFMSFCNETIDVIQPRVVIASGDLTDAKSMNQRKSTQYEEEWIIYRNVLNEANISEKVLWLDIRGNHDNFDVLSINSKNNYYRKYSMQGPGHPRSYFYVHEMRNGEKMGFVGVDACLEVGTKLPFNFVGQLTSKEMETLHSYSNEARNLAVDYLFWFGHYPTSTIQYPESDELRSLIASHANSVAYFCGHFHQIGGLVPKMYAYQKKGFFELEVADWRESRMFRVMAIDHGQFSFVDVRHNSWPIVLVTNPKTVYLVPPVKESVILSSHIRMLVFSPVRVVNVEIKIDNNEWNNCTNAKGPLYVCKWNPHDYEEGLHLITIYCTDVENRTSTREHEFSLDGTRLKSKFLPRLFLMPNLGMLFCFLFTSTVLTSSAPLLMFRYLVKSNQVNPVSLSKVRSKFFARWIRRLCIVSSVDTFFYPLFFYPLYILVGPWAVLNIVGDNIGLIFSWGVIVSSTHVPVWVTYPFGYLQIIVHVFLIFHLARQIDRRCYNILNKKESHSTSYLRILLHFLWENKFFIFVIIIQAWDSYKFWLSFGNFTLMFCPLKLWWLLMAIWLRRKIHTIKKDKLLLKVHNISEKRRGRVITGSGTDDKNDDSRKWKNDLSTLGFRTRSNVYIEININASSGQDEQH</sequence>
<evidence type="ECO:0000259" key="2">
    <source>
        <dbReference type="Pfam" id="PF00149"/>
    </source>
</evidence>
<dbReference type="EMBL" id="JBBCAQ010000022">
    <property type="protein sequence ID" value="KAK7591113.1"/>
    <property type="molecule type" value="Genomic_DNA"/>
</dbReference>
<organism evidence="4 5">
    <name type="scientific">Parthenolecanium corni</name>
    <dbReference type="NCBI Taxonomy" id="536013"/>
    <lineage>
        <taxon>Eukaryota</taxon>
        <taxon>Metazoa</taxon>
        <taxon>Ecdysozoa</taxon>
        <taxon>Arthropoda</taxon>
        <taxon>Hexapoda</taxon>
        <taxon>Insecta</taxon>
        <taxon>Pterygota</taxon>
        <taxon>Neoptera</taxon>
        <taxon>Paraneoptera</taxon>
        <taxon>Hemiptera</taxon>
        <taxon>Sternorrhyncha</taxon>
        <taxon>Coccoidea</taxon>
        <taxon>Coccidae</taxon>
        <taxon>Parthenolecanium</taxon>
    </lineage>
</organism>
<evidence type="ECO:0000313" key="5">
    <source>
        <dbReference type="Proteomes" id="UP001367676"/>
    </source>
</evidence>
<dbReference type="Proteomes" id="UP001367676">
    <property type="component" value="Unassembled WGS sequence"/>
</dbReference>
<evidence type="ECO:0008006" key="6">
    <source>
        <dbReference type="Google" id="ProtNLM"/>
    </source>
</evidence>
<keyword evidence="1" id="KW-0812">Transmembrane</keyword>
<dbReference type="Gene3D" id="3.60.21.10">
    <property type="match status" value="1"/>
</dbReference>
<dbReference type="GO" id="GO:0016787">
    <property type="term" value="F:hydrolase activity"/>
    <property type="evidence" value="ECO:0007669"/>
    <property type="project" value="InterPro"/>
</dbReference>
<reference evidence="4 5" key="1">
    <citation type="submission" date="2024-03" db="EMBL/GenBank/DDBJ databases">
        <title>Adaptation during the transition from Ophiocordyceps entomopathogen to insect associate is accompanied by gene loss and intensified selection.</title>
        <authorList>
            <person name="Ward C.M."/>
            <person name="Onetto C.A."/>
            <person name="Borneman A.R."/>
        </authorList>
    </citation>
    <scope>NUCLEOTIDE SEQUENCE [LARGE SCALE GENOMIC DNA]</scope>
    <source>
        <strain evidence="4">AWRI1</strain>
        <tissue evidence="4">Single Adult Female</tissue>
    </source>
</reference>
<accession>A0AAN9TLA3</accession>
<feature type="transmembrane region" description="Helical" evidence="1">
    <location>
        <begin position="585"/>
        <end position="605"/>
    </location>
</feature>
<protein>
    <recommendedName>
        <fullName evidence="6">Calcineurin-like phosphoesterase domain-containing protein</fullName>
    </recommendedName>
</protein>
<evidence type="ECO:0000256" key="1">
    <source>
        <dbReference type="SAM" id="Phobius"/>
    </source>
</evidence>
<dbReference type="Pfam" id="PF24384">
    <property type="entry name" value="Ig_TMM62"/>
    <property type="match status" value="1"/>
</dbReference>
<feature type="transmembrane region" description="Helical" evidence="1">
    <location>
        <begin position="496"/>
        <end position="515"/>
    </location>
</feature>
<feature type="transmembrane region" description="Helical" evidence="1">
    <location>
        <begin position="6"/>
        <end position="27"/>
    </location>
</feature>
<evidence type="ECO:0000313" key="4">
    <source>
        <dbReference type="EMBL" id="KAK7591113.1"/>
    </source>
</evidence>
<dbReference type="SUPFAM" id="SSF56300">
    <property type="entry name" value="Metallo-dependent phosphatases"/>
    <property type="match status" value="1"/>
</dbReference>
<dbReference type="Pfam" id="PF00149">
    <property type="entry name" value="Metallophos"/>
    <property type="match status" value="1"/>
</dbReference>
<feature type="transmembrane region" description="Helical" evidence="1">
    <location>
        <begin position="430"/>
        <end position="449"/>
    </location>
</feature>
<keyword evidence="1" id="KW-1133">Transmembrane helix</keyword>
<comment type="caution">
    <text evidence="4">The sequence shown here is derived from an EMBL/GenBank/DDBJ whole genome shotgun (WGS) entry which is preliminary data.</text>
</comment>
<dbReference type="InterPro" id="IPR029052">
    <property type="entry name" value="Metallo-depent_PP-like"/>
</dbReference>
<feature type="domain" description="Calcineurin-like phosphoesterase" evidence="2">
    <location>
        <begin position="60"/>
        <end position="271"/>
    </location>
</feature>
<feature type="domain" description="TMEM62 Ig-like" evidence="3">
    <location>
        <begin position="319"/>
        <end position="420"/>
    </location>
</feature>
<dbReference type="AlphaFoldDB" id="A0AAN9TLA3"/>